<accession>A0A7R8ZA25</accession>
<evidence type="ECO:0000313" key="1">
    <source>
        <dbReference type="EMBL" id="CAD7199073.1"/>
    </source>
</evidence>
<dbReference type="AlphaFoldDB" id="A0A7R8ZA25"/>
<organism evidence="1">
    <name type="scientific">Timema douglasi</name>
    <name type="common">Walking stick</name>
    <dbReference type="NCBI Taxonomy" id="61478"/>
    <lineage>
        <taxon>Eukaryota</taxon>
        <taxon>Metazoa</taxon>
        <taxon>Ecdysozoa</taxon>
        <taxon>Arthropoda</taxon>
        <taxon>Hexapoda</taxon>
        <taxon>Insecta</taxon>
        <taxon>Pterygota</taxon>
        <taxon>Neoptera</taxon>
        <taxon>Polyneoptera</taxon>
        <taxon>Phasmatodea</taxon>
        <taxon>Timematodea</taxon>
        <taxon>Timematoidea</taxon>
        <taxon>Timematidae</taxon>
        <taxon>Timema</taxon>
    </lineage>
</organism>
<protein>
    <submittedName>
        <fullName evidence="1">Uncharacterized protein</fullName>
    </submittedName>
</protein>
<sequence>MKGLGRFIYGECIRIYLKKEWKTIWGGEPQYTRPIFEPRSPRHRQSSIQLIPRNHRSGFETVIFKISIKPLNKHRFLILIRALRLYTNYTKDLTVYFQKKPINKPYNKCMRPIYSDYEEEKNNPNHRRKLNHRNSTPIWAIILFRCIVNTPPSDITESEEIWPVAPSYPSTPPSDITESEEIWPVAPSYPSTPPSDITESEEIWPVAPSYPSTPPSDITESEEIWPVAPSYPSTPPSDITESEEIWPVAPSYPSTPPSDITESEEIWPKIIKTFLRIEIVLLKLLQNCVAQNDMAALNTSCSLSTNTSSSDDYN</sequence>
<proteinExistence type="predicted"/>
<name>A0A7R8ZA25_TIMDO</name>
<reference evidence="1" key="1">
    <citation type="submission" date="2020-11" db="EMBL/GenBank/DDBJ databases">
        <authorList>
            <person name="Tran Van P."/>
        </authorList>
    </citation>
    <scope>NUCLEOTIDE SEQUENCE</scope>
</reference>
<dbReference type="EMBL" id="OA566551">
    <property type="protein sequence ID" value="CAD7199073.1"/>
    <property type="molecule type" value="Genomic_DNA"/>
</dbReference>
<gene>
    <name evidence="1" type="ORF">TDIB3V08_LOCUS5345</name>
</gene>